<dbReference type="Proteomes" id="UP000007151">
    <property type="component" value="Unassembled WGS sequence"/>
</dbReference>
<dbReference type="PANTHER" id="PTHR37404:SF1">
    <property type="entry name" value="HCG1796489"/>
    <property type="match status" value="1"/>
</dbReference>
<evidence type="ECO:0000313" key="2">
    <source>
        <dbReference type="Proteomes" id="UP000007151"/>
    </source>
</evidence>
<dbReference type="EMBL" id="AGBW02013786">
    <property type="protein sequence ID" value="OWR42821.1"/>
    <property type="molecule type" value="Genomic_DNA"/>
</dbReference>
<accession>A0A212EMZ4</accession>
<keyword evidence="2" id="KW-1185">Reference proteome</keyword>
<dbReference type="eggNOG" id="ENOG502TBNW">
    <property type="taxonomic scope" value="Eukaryota"/>
</dbReference>
<evidence type="ECO:0000313" key="1">
    <source>
        <dbReference type="EMBL" id="OWR42821.1"/>
    </source>
</evidence>
<dbReference type="InterPro" id="IPR053347">
    <property type="entry name" value="Axonemal_MT_stabilizer"/>
</dbReference>
<name>A0A212EMZ4_DANPL</name>
<organism evidence="1 2">
    <name type="scientific">Danaus plexippus plexippus</name>
    <dbReference type="NCBI Taxonomy" id="278856"/>
    <lineage>
        <taxon>Eukaryota</taxon>
        <taxon>Metazoa</taxon>
        <taxon>Ecdysozoa</taxon>
        <taxon>Arthropoda</taxon>
        <taxon>Hexapoda</taxon>
        <taxon>Insecta</taxon>
        <taxon>Pterygota</taxon>
        <taxon>Neoptera</taxon>
        <taxon>Endopterygota</taxon>
        <taxon>Lepidoptera</taxon>
        <taxon>Glossata</taxon>
        <taxon>Ditrysia</taxon>
        <taxon>Papilionoidea</taxon>
        <taxon>Nymphalidae</taxon>
        <taxon>Danainae</taxon>
        <taxon>Danaini</taxon>
        <taxon>Danaina</taxon>
        <taxon>Danaus</taxon>
        <taxon>Danaus</taxon>
    </lineage>
</organism>
<comment type="caution">
    <text evidence="1">The sequence shown here is derived from an EMBL/GenBank/DDBJ whole genome shotgun (WGS) entry which is preliminary data.</text>
</comment>
<sequence length="359" mass="40954">MSQGCKPLVLNELLIQNVNTWGNVQYNIPLRHSNTETRTGTNIAHRHIPAIPHSLDCKIDDPLPERVTGRDMVVEKESYKTTTGEYCVKPNPNKAMERSDCAINCRRVIFMTGVEKRLQSKNIVQPTMISEMKDNFRGLTKTPTAPQEIIVKPPDTEYIFDVVASGRNEAPVIPNSAGGFRRLLDPYVSTNKAYHKPFTVEDQYGIGAKDHITLYSEFNLPKVKGFGPRYKEIWMPLTGKVHRSIYDRIHVKKEYKEVSACHNPVNNIKGVFESEMKKKYRNPYASSSLASWDHGESFDLAPFPPNIWQTNIAPFMYCSDYCHIAQGTPPYTVIDQLKHNQKPHKKCVQRFVVSKDNSL</sequence>
<gene>
    <name evidence="1" type="ORF">KGM_211354</name>
</gene>
<protein>
    <submittedName>
        <fullName evidence="1">Uncharacterized protein</fullName>
    </submittedName>
</protein>
<dbReference type="AlphaFoldDB" id="A0A212EMZ4"/>
<dbReference type="OrthoDB" id="382863at2759"/>
<reference evidence="1 2" key="1">
    <citation type="journal article" date="2011" name="Cell">
        <title>The monarch butterfly genome yields insights into long-distance migration.</title>
        <authorList>
            <person name="Zhan S."/>
            <person name="Merlin C."/>
            <person name="Boore J.L."/>
            <person name="Reppert S.M."/>
        </authorList>
    </citation>
    <scope>NUCLEOTIDE SEQUENCE [LARGE SCALE GENOMIC DNA]</scope>
    <source>
        <strain evidence="1">F-2</strain>
    </source>
</reference>
<dbReference type="KEGG" id="dpl:KGM_211354"/>
<dbReference type="PANTHER" id="PTHR37404">
    <property type="entry name" value="HCG1796489"/>
    <property type="match status" value="1"/>
</dbReference>
<proteinExistence type="predicted"/>